<reference evidence="2 3" key="1">
    <citation type="journal article" date="2016" name="Sci. Rep.">
        <title>Metabolic traits of an uncultured archaeal lineage -MSBL1- from brine pools of the Red Sea.</title>
        <authorList>
            <person name="Mwirichia R."/>
            <person name="Alam I."/>
            <person name="Rashid M."/>
            <person name="Vinu M."/>
            <person name="Ba-Alawi W."/>
            <person name="Anthony Kamau A."/>
            <person name="Kamanda Ngugi D."/>
            <person name="Goker M."/>
            <person name="Klenk H.P."/>
            <person name="Bajic V."/>
            <person name="Stingl U."/>
        </authorList>
    </citation>
    <scope>NUCLEOTIDE SEQUENCE [LARGE SCALE GENOMIC DNA]</scope>
    <source>
        <strain evidence="2">SCGC-AAA382N08</strain>
    </source>
</reference>
<keyword evidence="3" id="KW-1185">Reference proteome</keyword>
<proteinExistence type="predicted"/>
<dbReference type="SUPFAM" id="SSF51182">
    <property type="entry name" value="RmlC-like cupins"/>
    <property type="match status" value="1"/>
</dbReference>
<dbReference type="PANTHER" id="PTHR43346:SF1">
    <property type="entry name" value="QUERCETIN 2,3-DIOXYGENASE-RELATED"/>
    <property type="match status" value="1"/>
</dbReference>
<evidence type="ECO:0000259" key="1">
    <source>
        <dbReference type="Pfam" id="PF07883"/>
    </source>
</evidence>
<dbReference type="Proteomes" id="UP000070175">
    <property type="component" value="Unassembled WGS sequence"/>
</dbReference>
<dbReference type="Pfam" id="PF07883">
    <property type="entry name" value="Cupin_2"/>
    <property type="match status" value="1"/>
</dbReference>
<dbReference type="Gene3D" id="2.60.120.10">
    <property type="entry name" value="Jelly Rolls"/>
    <property type="match status" value="1"/>
</dbReference>
<protein>
    <recommendedName>
        <fullName evidence="1">Cupin type-2 domain-containing protein</fullName>
    </recommendedName>
</protein>
<gene>
    <name evidence="2" type="ORF">AKJ56_00565</name>
</gene>
<dbReference type="InterPro" id="IPR052538">
    <property type="entry name" value="Flavonoid_dioxygenase-like"/>
</dbReference>
<evidence type="ECO:0000313" key="3">
    <source>
        <dbReference type="Proteomes" id="UP000070175"/>
    </source>
</evidence>
<dbReference type="InterPro" id="IPR013096">
    <property type="entry name" value="Cupin_2"/>
</dbReference>
<comment type="caution">
    <text evidence="2">The sequence shown here is derived from an EMBL/GenBank/DDBJ whole genome shotgun (WGS) entry which is preliminary data.</text>
</comment>
<name>A0A133VQF4_9EURY</name>
<sequence length="112" mass="13012">MGEWIEREDYRKKILYDEEDLNSRGVLVQLVEVESGNKVGPHYHKNQTEVYNIQRGNAILGIDDMDFKAEKGDTLICEPGQVHYVINDSSEKFRLLVIKTNYEEGDTFWGTK</sequence>
<dbReference type="EMBL" id="LHYJ01000005">
    <property type="protein sequence ID" value="KXB08689.1"/>
    <property type="molecule type" value="Genomic_DNA"/>
</dbReference>
<evidence type="ECO:0000313" key="2">
    <source>
        <dbReference type="EMBL" id="KXB08689.1"/>
    </source>
</evidence>
<accession>A0A133VQF4</accession>
<feature type="domain" description="Cupin type-2" evidence="1">
    <location>
        <begin position="30"/>
        <end position="98"/>
    </location>
</feature>
<dbReference type="InterPro" id="IPR011051">
    <property type="entry name" value="RmlC_Cupin_sf"/>
</dbReference>
<dbReference type="PANTHER" id="PTHR43346">
    <property type="entry name" value="LIGAND BINDING DOMAIN PROTEIN, PUTATIVE (AFU_ORTHOLOGUE AFUA_6G14370)-RELATED"/>
    <property type="match status" value="1"/>
</dbReference>
<dbReference type="AlphaFoldDB" id="A0A133VQF4"/>
<dbReference type="InterPro" id="IPR014710">
    <property type="entry name" value="RmlC-like_jellyroll"/>
</dbReference>
<organism evidence="2 3">
    <name type="scientific">candidate division MSBL1 archaeon SCGC-AAA382N08</name>
    <dbReference type="NCBI Taxonomy" id="1698285"/>
    <lineage>
        <taxon>Archaea</taxon>
        <taxon>Methanobacteriati</taxon>
        <taxon>Methanobacteriota</taxon>
        <taxon>candidate division MSBL1</taxon>
    </lineage>
</organism>